<evidence type="ECO:0000256" key="1">
    <source>
        <dbReference type="ARBA" id="ARBA00004792"/>
    </source>
</evidence>
<dbReference type="KEGG" id="ppel:H6H00_12350"/>
<evidence type="ECO:0000256" key="3">
    <source>
        <dbReference type="RuleBase" id="RU003682"/>
    </source>
</evidence>
<dbReference type="InterPro" id="IPR050231">
    <property type="entry name" value="Iron_ascorbate_oxido_reductase"/>
</dbReference>
<feature type="domain" description="Fe2OG dioxygenase" evidence="4">
    <location>
        <begin position="165"/>
        <end position="275"/>
    </location>
</feature>
<organism evidence="5 6">
    <name type="scientific">Pseudonocardia petroleophila</name>
    <dbReference type="NCBI Taxonomy" id="37331"/>
    <lineage>
        <taxon>Bacteria</taxon>
        <taxon>Bacillati</taxon>
        <taxon>Actinomycetota</taxon>
        <taxon>Actinomycetes</taxon>
        <taxon>Pseudonocardiales</taxon>
        <taxon>Pseudonocardiaceae</taxon>
        <taxon>Pseudonocardia</taxon>
    </lineage>
</organism>
<dbReference type="InterPro" id="IPR005123">
    <property type="entry name" value="Oxoglu/Fe-dep_dioxygenase_dom"/>
</dbReference>
<dbReference type="InterPro" id="IPR026992">
    <property type="entry name" value="DIOX_N"/>
</dbReference>
<comment type="pathway">
    <text evidence="1">Antibiotic biosynthesis.</text>
</comment>
<dbReference type="Gene3D" id="2.60.120.330">
    <property type="entry name" value="B-lactam Antibiotic, Isopenicillin N Synthase, Chain"/>
    <property type="match status" value="1"/>
</dbReference>
<dbReference type="AlphaFoldDB" id="A0A7G7MP90"/>
<evidence type="ECO:0000313" key="6">
    <source>
        <dbReference type="Proteomes" id="UP000515728"/>
    </source>
</evidence>
<accession>A0A7G7MP90</accession>
<keyword evidence="3" id="KW-0479">Metal-binding</keyword>
<reference evidence="5 6" key="1">
    <citation type="submission" date="2020-08" db="EMBL/GenBank/DDBJ databases">
        <authorList>
            <person name="Mo P."/>
        </authorList>
    </citation>
    <scope>NUCLEOTIDE SEQUENCE [LARGE SCALE GENOMIC DNA]</scope>
    <source>
        <strain evidence="5 6">CGMCC 4.1532</strain>
    </source>
</reference>
<keyword evidence="3" id="KW-0560">Oxidoreductase</keyword>
<dbReference type="PROSITE" id="PS51471">
    <property type="entry name" value="FE2OG_OXY"/>
    <property type="match status" value="1"/>
</dbReference>
<protein>
    <submittedName>
        <fullName evidence="5">Isopenicillin N synthase family oxygenase</fullName>
    </submittedName>
</protein>
<name>A0A7G7MP90_9PSEU</name>
<dbReference type="Proteomes" id="UP000515728">
    <property type="component" value="Chromosome"/>
</dbReference>
<keyword evidence="3" id="KW-0408">Iron</keyword>
<gene>
    <name evidence="5" type="ORF">H6H00_12350</name>
</gene>
<dbReference type="EMBL" id="CP060131">
    <property type="protein sequence ID" value="QNG54601.1"/>
    <property type="molecule type" value="Genomic_DNA"/>
</dbReference>
<dbReference type="PANTHER" id="PTHR47990">
    <property type="entry name" value="2-OXOGLUTARATE (2OG) AND FE(II)-DEPENDENT OXYGENASE SUPERFAMILY PROTEIN-RELATED"/>
    <property type="match status" value="1"/>
</dbReference>
<dbReference type="InterPro" id="IPR027443">
    <property type="entry name" value="IPNS-like_sf"/>
</dbReference>
<dbReference type="SUPFAM" id="SSF51197">
    <property type="entry name" value="Clavaminate synthase-like"/>
    <property type="match status" value="1"/>
</dbReference>
<dbReference type="GO" id="GO:0046872">
    <property type="term" value="F:metal ion binding"/>
    <property type="evidence" value="ECO:0007669"/>
    <property type="project" value="UniProtKB-KW"/>
</dbReference>
<evidence type="ECO:0000256" key="2">
    <source>
        <dbReference type="ARBA" id="ARBA00023194"/>
    </source>
</evidence>
<dbReference type="Pfam" id="PF14226">
    <property type="entry name" value="DIOX_N"/>
    <property type="match status" value="1"/>
</dbReference>
<evidence type="ECO:0000259" key="4">
    <source>
        <dbReference type="PROSITE" id="PS51471"/>
    </source>
</evidence>
<sequence length="313" mass="33411">MVRGHRGGPVIATVDLRDPDPAAVDAGLQEAGFLLVTGHGVDAALRAELRAAARSFFALPEAVKRAYAVRVGGRGWLPPGVEANAGVEGGEHPPDLKESFAIGPDTPTGDPAVDEVWFPPNVWPAEVPALHAAATRYLAGMTRVSGELLELCGAALGVEPLRTSTPTWTFNINRYPPLTEVGAPAPGQFRIGPHTDFGTVTVLDREPGAGGLQVHTDARGWEDAPYDPDAFTVNVGDLLAHWTGMRWRSGRHRVLPPQAGTPHEELISLVFFFELDHDALVTPLAPPVGRRTDLEPVVSAPFLRERLDAISVG</sequence>
<dbReference type="InterPro" id="IPR044861">
    <property type="entry name" value="IPNS-like_FE2OG_OXY"/>
</dbReference>
<dbReference type="GO" id="GO:0016491">
    <property type="term" value="F:oxidoreductase activity"/>
    <property type="evidence" value="ECO:0007669"/>
    <property type="project" value="UniProtKB-KW"/>
</dbReference>
<proteinExistence type="inferred from homology"/>
<dbReference type="GO" id="GO:0017000">
    <property type="term" value="P:antibiotic biosynthetic process"/>
    <property type="evidence" value="ECO:0007669"/>
    <property type="project" value="UniProtKB-KW"/>
</dbReference>
<keyword evidence="2" id="KW-0045">Antibiotic biosynthesis</keyword>
<comment type="similarity">
    <text evidence="3">Belongs to the iron/ascorbate-dependent oxidoreductase family.</text>
</comment>
<dbReference type="Pfam" id="PF03171">
    <property type="entry name" value="2OG-FeII_Oxy"/>
    <property type="match status" value="1"/>
</dbReference>
<evidence type="ECO:0000313" key="5">
    <source>
        <dbReference type="EMBL" id="QNG54601.1"/>
    </source>
</evidence>
<keyword evidence="6" id="KW-1185">Reference proteome</keyword>